<dbReference type="GO" id="GO:0000785">
    <property type="term" value="C:chromatin"/>
    <property type="evidence" value="ECO:0007669"/>
    <property type="project" value="TreeGrafter"/>
</dbReference>
<gene>
    <name evidence="4" type="ORF">MCOM1403_LOCUS6581</name>
</gene>
<dbReference type="InterPro" id="IPR001487">
    <property type="entry name" value="Bromodomain"/>
</dbReference>
<evidence type="ECO:0000256" key="1">
    <source>
        <dbReference type="ARBA" id="ARBA00023117"/>
    </source>
</evidence>
<dbReference type="GO" id="GO:0005634">
    <property type="term" value="C:nucleus"/>
    <property type="evidence" value="ECO:0007669"/>
    <property type="project" value="TreeGrafter"/>
</dbReference>
<dbReference type="AlphaFoldDB" id="A0A7S0NKD3"/>
<reference evidence="4" key="1">
    <citation type="submission" date="2021-01" db="EMBL/GenBank/DDBJ databases">
        <authorList>
            <person name="Corre E."/>
            <person name="Pelletier E."/>
            <person name="Niang G."/>
            <person name="Scheremetjew M."/>
            <person name="Finn R."/>
            <person name="Kale V."/>
            <person name="Holt S."/>
            <person name="Cochrane G."/>
            <person name="Meng A."/>
            <person name="Brown T."/>
            <person name="Cohen L."/>
        </authorList>
    </citation>
    <scope>NUCLEOTIDE SEQUENCE</scope>
    <source>
        <strain evidence="4">CCMP1723</strain>
    </source>
</reference>
<dbReference type="SUPFAM" id="SSF47370">
    <property type="entry name" value="Bromodomain"/>
    <property type="match status" value="1"/>
</dbReference>
<sequence length="198" mass="22152">MMAAPPVKVDPEVFVPPPARPGCDCQVCNPPGYTGQPAAPNSRERLSSFQAYKLVKLESDGTRRPLSNAEIKDFEKSHASQCEWNSSRGGQKQWQKQCLAIIKKLRSQRKQAWAFNEPVDPVALNIPDYPDIIKHPMDLATLEGLLVSGAIEAPDQFVAEMRTIFRNSYVYNRPGSGDLVYESAEKLSLSFEKELLKM</sequence>
<dbReference type="EMBL" id="HBEQ01008213">
    <property type="protein sequence ID" value="CAD8519155.1"/>
    <property type="molecule type" value="Transcribed_RNA"/>
</dbReference>
<dbReference type="GO" id="GO:0006338">
    <property type="term" value="P:chromatin remodeling"/>
    <property type="evidence" value="ECO:0007669"/>
    <property type="project" value="TreeGrafter"/>
</dbReference>
<dbReference type="PANTHER" id="PTHR22880:SF225">
    <property type="entry name" value="BROMODOMAIN-CONTAINING PROTEIN BET-1-RELATED"/>
    <property type="match status" value="1"/>
</dbReference>
<keyword evidence="1 2" id="KW-0103">Bromodomain</keyword>
<dbReference type="Pfam" id="PF00439">
    <property type="entry name" value="Bromodomain"/>
    <property type="match status" value="1"/>
</dbReference>
<feature type="domain" description="Bromo" evidence="3">
    <location>
        <begin position="107"/>
        <end position="179"/>
    </location>
</feature>
<organism evidence="4">
    <name type="scientific">Micromonas pusilla</name>
    <name type="common">Picoplanktonic green alga</name>
    <name type="synonym">Chromulina pusilla</name>
    <dbReference type="NCBI Taxonomy" id="38833"/>
    <lineage>
        <taxon>Eukaryota</taxon>
        <taxon>Viridiplantae</taxon>
        <taxon>Chlorophyta</taxon>
        <taxon>Mamiellophyceae</taxon>
        <taxon>Mamiellales</taxon>
        <taxon>Mamiellaceae</taxon>
        <taxon>Micromonas</taxon>
    </lineage>
</organism>
<dbReference type="GO" id="GO:0006355">
    <property type="term" value="P:regulation of DNA-templated transcription"/>
    <property type="evidence" value="ECO:0007669"/>
    <property type="project" value="TreeGrafter"/>
</dbReference>
<dbReference type="InterPro" id="IPR050935">
    <property type="entry name" value="Bromo_chromatin_reader"/>
</dbReference>
<accession>A0A7S0NKD3</accession>
<dbReference type="PROSITE" id="PS50014">
    <property type="entry name" value="BROMODOMAIN_2"/>
    <property type="match status" value="1"/>
</dbReference>
<dbReference type="PRINTS" id="PR00503">
    <property type="entry name" value="BROMODOMAIN"/>
</dbReference>
<dbReference type="Gene3D" id="1.20.920.10">
    <property type="entry name" value="Bromodomain-like"/>
    <property type="match status" value="1"/>
</dbReference>
<dbReference type="SMART" id="SM00297">
    <property type="entry name" value="BROMO"/>
    <property type="match status" value="1"/>
</dbReference>
<evidence type="ECO:0000259" key="3">
    <source>
        <dbReference type="PROSITE" id="PS50014"/>
    </source>
</evidence>
<evidence type="ECO:0000313" key="4">
    <source>
        <dbReference type="EMBL" id="CAD8519155.1"/>
    </source>
</evidence>
<name>A0A7S0NKD3_MICPS</name>
<dbReference type="InterPro" id="IPR036427">
    <property type="entry name" value="Bromodomain-like_sf"/>
</dbReference>
<dbReference type="PANTHER" id="PTHR22880">
    <property type="entry name" value="FALZ-RELATED BROMODOMAIN-CONTAINING PROTEINS"/>
    <property type="match status" value="1"/>
</dbReference>
<proteinExistence type="predicted"/>
<protein>
    <recommendedName>
        <fullName evidence="3">Bromo domain-containing protein</fullName>
    </recommendedName>
</protein>
<evidence type="ECO:0000256" key="2">
    <source>
        <dbReference type="PROSITE-ProRule" id="PRU00035"/>
    </source>
</evidence>